<comment type="similarity">
    <text evidence="1 7">Belongs to the ATP-dependent AMP-binding enzyme family.</text>
</comment>
<accession>A0A9D4YVZ4</accession>
<dbReference type="GO" id="GO:0005524">
    <property type="term" value="F:ATP binding"/>
    <property type="evidence" value="ECO:0007669"/>
    <property type="project" value="UniProtKB-KW"/>
</dbReference>
<dbReference type="GO" id="GO:0005783">
    <property type="term" value="C:endoplasmic reticulum"/>
    <property type="evidence" value="ECO:0007669"/>
    <property type="project" value="TreeGrafter"/>
</dbReference>
<keyword evidence="4 7" id="KW-0276">Fatty acid metabolism</keyword>
<evidence type="ECO:0000256" key="4">
    <source>
        <dbReference type="ARBA" id="ARBA00022832"/>
    </source>
</evidence>
<evidence type="ECO:0000313" key="9">
    <source>
        <dbReference type="EMBL" id="KAI3429472.1"/>
    </source>
</evidence>
<dbReference type="InterPro" id="IPR000873">
    <property type="entry name" value="AMP-dep_synth/lig_dom"/>
</dbReference>
<dbReference type="InterPro" id="IPR045311">
    <property type="entry name" value="LC-FACS_euk"/>
</dbReference>
<reference evidence="9" key="1">
    <citation type="journal article" date="2019" name="Plant J.">
        <title>Chlorella vulgaris genome assembly and annotation reveals the molecular basis for metabolic acclimation to high light conditions.</title>
        <authorList>
            <person name="Cecchin M."/>
            <person name="Marcolungo L."/>
            <person name="Rossato M."/>
            <person name="Girolomoni L."/>
            <person name="Cosentino E."/>
            <person name="Cuine S."/>
            <person name="Li-Beisson Y."/>
            <person name="Delledonne M."/>
            <person name="Ballottari M."/>
        </authorList>
    </citation>
    <scope>NUCLEOTIDE SEQUENCE</scope>
    <source>
        <strain evidence="9">211/11P</strain>
    </source>
</reference>
<evidence type="ECO:0000256" key="3">
    <source>
        <dbReference type="ARBA" id="ARBA00022741"/>
    </source>
</evidence>
<dbReference type="PANTHER" id="PTHR43272">
    <property type="entry name" value="LONG-CHAIN-FATTY-ACID--COA LIGASE"/>
    <property type="match status" value="1"/>
</dbReference>
<dbReference type="SUPFAM" id="SSF56801">
    <property type="entry name" value="Acetyl-CoA synthetase-like"/>
    <property type="match status" value="1"/>
</dbReference>
<comment type="function">
    <text evidence="7">Catalyzes the conversion of long-chain fatty acids to their active form acyl-CoAs for both synthesis of cellular lipids, and degradation via beta-oxidation.</text>
</comment>
<dbReference type="PROSITE" id="PS00455">
    <property type="entry name" value="AMP_BINDING"/>
    <property type="match status" value="1"/>
</dbReference>
<feature type="domain" description="AMP-dependent synthetase/ligase" evidence="8">
    <location>
        <begin position="51"/>
        <end position="477"/>
    </location>
</feature>
<comment type="caution">
    <text evidence="9">The sequence shown here is derived from an EMBL/GenBank/DDBJ whole genome shotgun (WGS) entry which is preliminary data.</text>
</comment>
<dbReference type="InterPro" id="IPR020845">
    <property type="entry name" value="AMP-binding_CS"/>
</dbReference>
<dbReference type="InterPro" id="IPR042099">
    <property type="entry name" value="ANL_N_sf"/>
</dbReference>
<dbReference type="EC" id="6.2.1.3" evidence="6 7"/>
<protein>
    <recommendedName>
        <fullName evidence="6 7">Long-chain-fatty-acid--CoA ligase</fullName>
        <ecNumber evidence="6 7">6.2.1.3</ecNumber>
    </recommendedName>
</protein>
<name>A0A9D4YVZ4_CHLVU</name>
<dbReference type="CDD" id="cd05927">
    <property type="entry name" value="LC-FACS_euk"/>
    <property type="match status" value="1"/>
</dbReference>
<dbReference type="EMBL" id="SIDB01000008">
    <property type="protein sequence ID" value="KAI3429472.1"/>
    <property type="molecule type" value="Genomic_DNA"/>
</dbReference>
<evidence type="ECO:0000256" key="7">
    <source>
        <dbReference type="RuleBase" id="RU369030"/>
    </source>
</evidence>
<keyword evidence="10" id="KW-1185">Reference proteome</keyword>
<proteinExistence type="inferred from homology"/>
<dbReference type="AlphaFoldDB" id="A0A9D4YVZ4"/>
<comment type="catalytic activity">
    <reaction evidence="7">
        <text>a long-chain fatty acid + ATP + CoA = a long-chain fatty acyl-CoA + AMP + diphosphate</text>
        <dbReference type="Rhea" id="RHEA:15421"/>
        <dbReference type="ChEBI" id="CHEBI:30616"/>
        <dbReference type="ChEBI" id="CHEBI:33019"/>
        <dbReference type="ChEBI" id="CHEBI:57287"/>
        <dbReference type="ChEBI" id="CHEBI:57560"/>
        <dbReference type="ChEBI" id="CHEBI:83139"/>
        <dbReference type="ChEBI" id="CHEBI:456215"/>
        <dbReference type="EC" id="6.2.1.3"/>
    </reaction>
</comment>
<sequence length="664" mass="72437">MANKPASFITEVAPAIPATGGAPARGPEYRATFAKDGPPPIPYESLYEMFSASVKKYPDNRCLGHREGEGYSWLTYSETGERVAAIGSALVKAGLQPHGRVGVYGANSPEWMIAMQACNRQNLYCVPLYDSLGEHAVEYIIKHSEATIAFSQSEKLGTLAKSLSNVDGLIKTVVYWGKPNAAAQQECEAAGAKVYSWAEFLQLGRDNPAQPVPPKAEDLCTIMYTSGTTGDPKGVMLSHTNVMAAIVTLQTFIAHVNMGLDHTDVYLSFLPLAHIFDRSAEELYLYLGASIGYWRGDIKGLMEDIGALRPTLFCGVPRVFDRIYAGVMAKVQEGSFVKKTLFNWGYSRKLHALQKGFAYNKAAPFFDKLVFSKIKEKLGGRVKLVVSGGAPLARHVEDFLKVAMCCRVIQGYGLTETCAASFIAVPEVTDHCGTVGPPQPVLSFRLQAVPEMNYDPMAHPPRGEVIVKGPSVFTGYYKAQDKTDEVLEADGWFHTGDIGELTATGALRIIDRAKNIFKLSQGEYVAVEKVEGIYKMNGAVEQIWVYGNSFENSLVAVVVPTPAKLQAIAAQVGAKGSVEELCHDGSVKKELLGQLAATAKEGKLKGFEQVRAIFIESPDNMFSVENELLTPTFKLKRAPLQKRYQAEIDAMYAALKAAEKPPRC</sequence>
<keyword evidence="3 7" id="KW-0547">Nucleotide-binding</keyword>
<dbReference type="PANTHER" id="PTHR43272:SF3">
    <property type="entry name" value="LONG CHAIN ACYL-COA SYNTHETASE 4"/>
    <property type="match status" value="1"/>
</dbReference>
<keyword evidence="5 7" id="KW-0067">ATP-binding</keyword>
<evidence type="ECO:0000313" key="10">
    <source>
        <dbReference type="Proteomes" id="UP001055712"/>
    </source>
</evidence>
<gene>
    <name evidence="9" type="ORF">D9Q98_005564</name>
</gene>
<evidence type="ECO:0000256" key="5">
    <source>
        <dbReference type="ARBA" id="ARBA00022840"/>
    </source>
</evidence>
<dbReference type="OrthoDB" id="1700726at2759"/>
<dbReference type="Gene3D" id="3.40.50.12780">
    <property type="entry name" value="N-terminal domain of ligase-like"/>
    <property type="match status" value="1"/>
</dbReference>
<evidence type="ECO:0000256" key="2">
    <source>
        <dbReference type="ARBA" id="ARBA00022598"/>
    </source>
</evidence>
<dbReference type="GO" id="GO:0016020">
    <property type="term" value="C:membrane"/>
    <property type="evidence" value="ECO:0007669"/>
    <property type="project" value="TreeGrafter"/>
</dbReference>
<keyword evidence="2 7" id="KW-0436">Ligase</keyword>
<reference evidence="9" key="2">
    <citation type="submission" date="2020-11" db="EMBL/GenBank/DDBJ databases">
        <authorList>
            <person name="Cecchin M."/>
            <person name="Marcolungo L."/>
            <person name="Rossato M."/>
            <person name="Girolomoni L."/>
            <person name="Cosentino E."/>
            <person name="Cuine S."/>
            <person name="Li-Beisson Y."/>
            <person name="Delledonne M."/>
            <person name="Ballottari M."/>
        </authorList>
    </citation>
    <scope>NUCLEOTIDE SEQUENCE</scope>
    <source>
        <strain evidence="9">211/11P</strain>
        <tissue evidence="9">Whole cell</tissue>
    </source>
</reference>
<dbReference type="Proteomes" id="UP001055712">
    <property type="component" value="Unassembled WGS sequence"/>
</dbReference>
<evidence type="ECO:0000256" key="1">
    <source>
        <dbReference type="ARBA" id="ARBA00006432"/>
    </source>
</evidence>
<dbReference type="Pfam" id="PF00501">
    <property type="entry name" value="AMP-binding"/>
    <property type="match status" value="1"/>
</dbReference>
<keyword evidence="7" id="KW-0443">Lipid metabolism</keyword>
<organism evidence="9 10">
    <name type="scientific">Chlorella vulgaris</name>
    <name type="common">Green alga</name>
    <dbReference type="NCBI Taxonomy" id="3077"/>
    <lineage>
        <taxon>Eukaryota</taxon>
        <taxon>Viridiplantae</taxon>
        <taxon>Chlorophyta</taxon>
        <taxon>core chlorophytes</taxon>
        <taxon>Trebouxiophyceae</taxon>
        <taxon>Chlorellales</taxon>
        <taxon>Chlorellaceae</taxon>
        <taxon>Chlorella clade</taxon>
        <taxon>Chlorella</taxon>
    </lineage>
</organism>
<dbReference type="GO" id="GO:0004467">
    <property type="term" value="F:long-chain fatty acid-CoA ligase activity"/>
    <property type="evidence" value="ECO:0007669"/>
    <property type="project" value="UniProtKB-EC"/>
</dbReference>
<evidence type="ECO:0000259" key="8">
    <source>
        <dbReference type="Pfam" id="PF00501"/>
    </source>
</evidence>
<evidence type="ECO:0000256" key="6">
    <source>
        <dbReference type="ARBA" id="ARBA00026121"/>
    </source>
</evidence>